<gene>
    <name evidence="2" type="ORF">Ctob_001686</name>
</gene>
<feature type="compositionally biased region" description="Polar residues" evidence="1">
    <location>
        <begin position="544"/>
        <end position="554"/>
    </location>
</feature>
<dbReference type="OrthoDB" id="10665747at2759"/>
<dbReference type="AlphaFoldDB" id="A0A0M0JHU9"/>
<accession>A0A0M0JHU9</accession>
<feature type="region of interest" description="Disordered" evidence="1">
    <location>
        <begin position="511"/>
        <end position="554"/>
    </location>
</feature>
<organism evidence="2 3">
    <name type="scientific">Chrysochromulina tobinii</name>
    <dbReference type="NCBI Taxonomy" id="1460289"/>
    <lineage>
        <taxon>Eukaryota</taxon>
        <taxon>Haptista</taxon>
        <taxon>Haptophyta</taxon>
        <taxon>Prymnesiophyceae</taxon>
        <taxon>Prymnesiales</taxon>
        <taxon>Chrysochromulinaceae</taxon>
        <taxon>Chrysochromulina</taxon>
    </lineage>
</organism>
<proteinExistence type="predicted"/>
<feature type="region of interest" description="Disordered" evidence="1">
    <location>
        <begin position="133"/>
        <end position="157"/>
    </location>
</feature>
<dbReference type="EMBL" id="JWZX01002898">
    <property type="protein sequence ID" value="KOO26035.1"/>
    <property type="molecule type" value="Genomic_DNA"/>
</dbReference>
<evidence type="ECO:0000256" key="1">
    <source>
        <dbReference type="SAM" id="MobiDB-lite"/>
    </source>
</evidence>
<feature type="region of interest" description="Disordered" evidence="1">
    <location>
        <begin position="233"/>
        <end position="292"/>
    </location>
</feature>
<feature type="compositionally biased region" description="Low complexity" evidence="1">
    <location>
        <begin position="250"/>
        <end position="266"/>
    </location>
</feature>
<name>A0A0M0JHU9_9EUKA</name>
<sequence>MAAIFGSTQPNDEFRASLIHAFHCRTPSCPVAGCESLTSKLGRLQQHVSSCTESYCLLCRIWTYLKCYQCAAPLDISSSHSLCRPVDAPSTNGLHTGSLAPAPLLPRWHPDGRISWVSPQEALTHLQALTSGTFDGARDGAGSEPPSKRHAGPGAVHASARHGAFDFATAHADYLASLQGVVPGARVNHAAELPRPTAPGTTPRVVPAVEPLESFNFDPLVSPLGDTPPLNSHQHFGDQRSNTKHGVGGAPSAVSSASAAVPGTSALPAAPPLFKGRHKRTLTSEPTRTSSTFARSASGLHVPLLNPLPSQAGQTPGMAPWMAPGLSQFGNGAHSGLGGSDLHAGGALVGSHGGGGNQGGGGHQLPPELKFEVMQGLSMQGSRSLNLSGNLADLLRSSSNLDLSLLGLGMSSSDLGSLGFRNDAKPPSSATDHFCSSPALTGQSFGLTDTPKLGGLPFARGQSFGLTDTPKLGGVPFARGQSFGLSLVRGRSGLDKCASEFSLSGFLNEEAMGGDQSSGSGGTSPPVDKGLNDIMNDFTGGSGPQHSGQRLVSA</sequence>
<dbReference type="Proteomes" id="UP000037460">
    <property type="component" value="Unassembled WGS sequence"/>
</dbReference>
<comment type="caution">
    <text evidence="2">The sequence shown here is derived from an EMBL/GenBank/DDBJ whole genome shotgun (WGS) entry which is preliminary data.</text>
</comment>
<evidence type="ECO:0000313" key="2">
    <source>
        <dbReference type="EMBL" id="KOO26035.1"/>
    </source>
</evidence>
<evidence type="ECO:0000313" key="3">
    <source>
        <dbReference type="Proteomes" id="UP000037460"/>
    </source>
</evidence>
<reference evidence="3" key="1">
    <citation type="journal article" date="2015" name="PLoS Genet.">
        <title>Genome Sequence and Transcriptome Analyses of Chrysochromulina tobin: Metabolic Tools for Enhanced Algal Fitness in the Prominent Order Prymnesiales (Haptophyceae).</title>
        <authorList>
            <person name="Hovde B.T."/>
            <person name="Deodato C.R."/>
            <person name="Hunsperger H.M."/>
            <person name="Ryken S.A."/>
            <person name="Yost W."/>
            <person name="Jha R.K."/>
            <person name="Patterson J."/>
            <person name="Monnat R.J. Jr."/>
            <person name="Barlow S.B."/>
            <person name="Starkenburg S.R."/>
            <person name="Cattolico R.A."/>
        </authorList>
    </citation>
    <scope>NUCLEOTIDE SEQUENCE</scope>
    <source>
        <strain evidence="3">CCMP291</strain>
    </source>
</reference>
<protein>
    <submittedName>
        <fullName evidence="2">Uncharacterized protein</fullName>
    </submittedName>
</protein>
<keyword evidence="3" id="KW-1185">Reference proteome</keyword>